<protein>
    <submittedName>
        <fullName evidence="5">NADH-plastoquinone oxidoreductase subunit 7</fullName>
    </submittedName>
</protein>
<dbReference type="PANTHER" id="PTHR11993:SF10">
    <property type="entry name" value="NADH DEHYDROGENASE [UBIQUINONE] IRON-SULFUR PROTEIN 2, MITOCHONDRIAL"/>
    <property type="match status" value="1"/>
</dbReference>
<dbReference type="SUPFAM" id="SSF56762">
    <property type="entry name" value="HydB/Nqo4-like"/>
    <property type="match status" value="1"/>
</dbReference>
<dbReference type="Proteomes" id="UP001151760">
    <property type="component" value="Unassembled WGS sequence"/>
</dbReference>
<sequence>MPPGRVGAPMGGAEAGCRCGVVLNRGSGSAKRGWNWGAGAGRAGAGFAVSHASTGMAWCGTRGPATDHGGEDGIAEAARGVTACAWGGSSVVVVVNVGFLVWAGSSLPPPSSSSAFARRGSRSWWRGERIRCGESWCDIWGGIRRHVLFSWGVGRALAAVRVLWPAWLREVLGTPGCGAGILLRLVAFPLLCLACRARGALSSAPARRRPLGIPGVDWGGAPTCRFRAYWPIIQIDLFRLRKHRVLTPSKVILNCFSPFLSVFPLPYLFFPLPLPVLKASGRGDAEHSLPHLSCLPTMLIKMEDLISNLSLETSLVEMGIHSNDREGVPMAKAGRLCILKKEMAPLLQVVTSYSSPELMELTLMNFFSLSAIHGRMNQEKPMTVPATRKYLMIVNMGPHYPSMHGVLRLIVTLDGEDVIDCEPILGYLHRDKVVEEEWICFFGGNSSSGTKKYRGSNSSDGGNIEDGVNIPGGVIGSSDEIGEITDGIILEFSEELKEMLPDEAGK</sequence>
<organism evidence="5 6">
    <name type="scientific">Tanacetum coccineum</name>
    <dbReference type="NCBI Taxonomy" id="301880"/>
    <lineage>
        <taxon>Eukaryota</taxon>
        <taxon>Viridiplantae</taxon>
        <taxon>Streptophyta</taxon>
        <taxon>Embryophyta</taxon>
        <taxon>Tracheophyta</taxon>
        <taxon>Spermatophyta</taxon>
        <taxon>Magnoliopsida</taxon>
        <taxon>eudicotyledons</taxon>
        <taxon>Gunneridae</taxon>
        <taxon>Pentapetalae</taxon>
        <taxon>asterids</taxon>
        <taxon>campanulids</taxon>
        <taxon>Asterales</taxon>
        <taxon>Asteraceae</taxon>
        <taxon>Asteroideae</taxon>
        <taxon>Anthemideae</taxon>
        <taxon>Anthemidinae</taxon>
        <taxon>Tanacetum</taxon>
    </lineage>
</organism>
<evidence type="ECO:0000313" key="6">
    <source>
        <dbReference type="Proteomes" id="UP001151760"/>
    </source>
</evidence>
<evidence type="ECO:0000313" key="5">
    <source>
        <dbReference type="EMBL" id="GJT42325.1"/>
    </source>
</evidence>
<comment type="similarity">
    <text evidence="1">Belongs to the complex I 49 kDa subunit family.</text>
</comment>
<feature type="region of interest" description="Disordered" evidence="4">
    <location>
        <begin position="450"/>
        <end position="469"/>
    </location>
</feature>
<dbReference type="InterPro" id="IPR022885">
    <property type="entry name" value="NDH1_su_D/H"/>
</dbReference>
<reference evidence="5" key="1">
    <citation type="journal article" date="2022" name="Int. J. Mol. Sci.">
        <title>Draft Genome of Tanacetum Coccineum: Genomic Comparison of Closely Related Tanacetum-Family Plants.</title>
        <authorList>
            <person name="Yamashiro T."/>
            <person name="Shiraishi A."/>
            <person name="Nakayama K."/>
            <person name="Satake H."/>
        </authorList>
    </citation>
    <scope>NUCLEOTIDE SEQUENCE</scope>
</reference>
<evidence type="ECO:0000256" key="4">
    <source>
        <dbReference type="SAM" id="MobiDB-lite"/>
    </source>
</evidence>
<dbReference type="Gene3D" id="1.10.645.10">
    <property type="entry name" value="Cytochrome-c3 Hydrogenase, chain B"/>
    <property type="match status" value="1"/>
</dbReference>
<dbReference type="EMBL" id="BQNB010015636">
    <property type="protein sequence ID" value="GJT42325.1"/>
    <property type="molecule type" value="Genomic_DNA"/>
</dbReference>
<proteinExistence type="inferred from homology"/>
<keyword evidence="2" id="KW-1278">Translocase</keyword>
<dbReference type="PANTHER" id="PTHR11993">
    <property type="entry name" value="NADH-UBIQUINONE OXIDOREDUCTASE 49 KDA SUBUNIT"/>
    <property type="match status" value="1"/>
</dbReference>
<gene>
    <name evidence="5" type="ORF">Tco_0951040</name>
</gene>
<keyword evidence="3" id="KW-0520">NAD</keyword>
<reference evidence="5" key="2">
    <citation type="submission" date="2022-01" db="EMBL/GenBank/DDBJ databases">
        <authorList>
            <person name="Yamashiro T."/>
            <person name="Shiraishi A."/>
            <person name="Satake H."/>
            <person name="Nakayama K."/>
        </authorList>
    </citation>
    <scope>NUCLEOTIDE SEQUENCE</scope>
</reference>
<name>A0ABQ5DTE9_9ASTR</name>
<feature type="compositionally biased region" description="Polar residues" evidence="4">
    <location>
        <begin position="450"/>
        <end position="461"/>
    </location>
</feature>
<evidence type="ECO:0000256" key="1">
    <source>
        <dbReference type="ARBA" id="ARBA00005769"/>
    </source>
</evidence>
<keyword evidence="6" id="KW-1185">Reference proteome</keyword>
<dbReference type="InterPro" id="IPR029014">
    <property type="entry name" value="NiFe-Hase_large"/>
</dbReference>
<evidence type="ECO:0000256" key="3">
    <source>
        <dbReference type="ARBA" id="ARBA00023027"/>
    </source>
</evidence>
<accession>A0ABQ5DTE9</accession>
<evidence type="ECO:0000256" key="2">
    <source>
        <dbReference type="ARBA" id="ARBA00022967"/>
    </source>
</evidence>
<comment type="caution">
    <text evidence="5">The sequence shown here is derived from an EMBL/GenBank/DDBJ whole genome shotgun (WGS) entry which is preliminary data.</text>
</comment>